<dbReference type="PANTHER" id="PTHR30346:SF28">
    <property type="entry name" value="HTH-TYPE TRANSCRIPTIONAL REGULATOR CYNR"/>
    <property type="match status" value="1"/>
</dbReference>
<organism evidence="7 8">
    <name type="scientific">Streptomyces thermolineatus</name>
    <dbReference type="NCBI Taxonomy" id="44033"/>
    <lineage>
        <taxon>Bacteria</taxon>
        <taxon>Bacillati</taxon>
        <taxon>Actinomycetota</taxon>
        <taxon>Actinomycetes</taxon>
        <taxon>Kitasatosporales</taxon>
        <taxon>Streptomycetaceae</taxon>
        <taxon>Streptomyces</taxon>
    </lineage>
</organism>
<dbReference type="InterPro" id="IPR000847">
    <property type="entry name" value="LysR_HTH_N"/>
</dbReference>
<dbReference type="CDD" id="cd08436">
    <property type="entry name" value="PBP2_LTTR_like_3"/>
    <property type="match status" value="1"/>
</dbReference>
<feature type="region of interest" description="Disordered" evidence="5">
    <location>
        <begin position="296"/>
        <end position="319"/>
    </location>
</feature>
<dbReference type="InterPro" id="IPR005119">
    <property type="entry name" value="LysR_subst-bd"/>
</dbReference>
<evidence type="ECO:0000256" key="1">
    <source>
        <dbReference type="ARBA" id="ARBA00009437"/>
    </source>
</evidence>
<keyword evidence="4" id="KW-0804">Transcription</keyword>
<comment type="similarity">
    <text evidence="1">Belongs to the LysR transcriptional regulatory family.</text>
</comment>
<dbReference type="PRINTS" id="PR00039">
    <property type="entry name" value="HTHLYSR"/>
</dbReference>
<protein>
    <submittedName>
        <fullName evidence="7">LysR substrate-binding domain-containing protein</fullName>
    </submittedName>
</protein>
<dbReference type="InterPro" id="IPR036388">
    <property type="entry name" value="WH-like_DNA-bd_sf"/>
</dbReference>
<dbReference type="Gene3D" id="1.10.10.10">
    <property type="entry name" value="Winged helix-like DNA-binding domain superfamily/Winged helix DNA-binding domain"/>
    <property type="match status" value="1"/>
</dbReference>
<name>A0ABN3LH29_9ACTN</name>
<evidence type="ECO:0000256" key="5">
    <source>
        <dbReference type="SAM" id="MobiDB-lite"/>
    </source>
</evidence>
<dbReference type="Pfam" id="PF00126">
    <property type="entry name" value="HTH_1"/>
    <property type="match status" value="1"/>
</dbReference>
<comment type="caution">
    <text evidence="7">The sequence shown here is derived from an EMBL/GenBank/DDBJ whole genome shotgun (WGS) entry which is preliminary data.</text>
</comment>
<reference evidence="7 8" key="1">
    <citation type="journal article" date="2019" name="Int. J. Syst. Evol. Microbiol.">
        <title>The Global Catalogue of Microorganisms (GCM) 10K type strain sequencing project: providing services to taxonomists for standard genome sequencing and annotation.</title>
        <authorList>
            <consortium name="The Broad Institute Genomics Platform"/>
            <consortium name="The Broad Institute Genome Sequencing Center for Infectious Disease"/>
            <person name="Wu L."/>
            <person name="Ma J."/>
        </authorList>
    </citation>
    <scope>NUCLEOTIDE SEQUENCE [LARGE SCALE GENOMIC DNA]</scope>
    <source>
        <strain evidence="7 8">JCM 6307</strain>
    </source>
</reference>
<accession>A0ABN3LH29</accession>
<dbReference type="SUPFAM" id="SSF46785">
    <property type="entry name" value="Winged helix' DNA-binding domain"/>
    <property type="match status" value="1"/>
</dbReference>
<dbReference type="RefSeq" id="WP_344382633.1">
    <property type="nucleotide sequence ID" value="NZ_BAAATA010000008.1"/>
</dbReference>
<proteinExistence type="inferred from homology"/>
<dbReference type="PANTHER" id="PTHR30346">
    <property type="entry name" value="TRANSCRIPTIONAL DUAL REGULATOR HCAR-RELATED"/>
    <property type="match status" value="1"/>
</dbReference>
<feature type="compositionally biased region" description="Low complexity" evidence="5">
    <location>
        <begin position="304"/>
        <end position="313"/>
    </location>
</feature>
<feature type="domain" description="HTH lysR-type" evidence="6">
    <location>
        <begin position="1"/>
        <end position="58"/>
    </location>
</feature>
<evidence type="ECO:0000256" key="3">
    <source>
        <dbReference type="ARBA" id="ARBA00023125"/>
    </source>
</evidence>
<keyword evidence="2" id="KW-0805">Transcription regulation</keyword>
<keyword evidence="8" id="KW-1185">Reference proteome</keyword>
<keyword evidence="3" id="KW-0238">DNA-binding</keyword>
<evidence type="ECO:0000313" key="7">
    <source>
        <dbReference type="EMBL" id="GAA2482416.1"/>
    </source>
</evidence>
<dbReference type="Gene3D" id="3.40.190.290">
    <property type="match status" value="1"/>
</dbReference>
<dbReference type="PROSITE" id="PS50931">
    <property type="entry name" value="HTH_LYSR"/>
    <property type="match status" value="1"/>
</dbReference>
<dbReference type="Pfam" id="PF03466">
    <property type="entry name" value="LysR_substrate"/>
    <property type="match status" value="1"/>
</dbReference>
<dbReference type="SUPFAM" id="SSF53850">
    <property type="entry name" value="Periplasmic binding protein-like II"/>
    <property type="match status" value="1"/>
</dbReference>
<evidence type="ECO:0000259" key="6">
    <source>
        <dbReference type="PROSITE" id="PS50931"/>
    </source>
</evidence>
<sequence>MELRQLEYFVAVAEEASFTRAAARLYVTQPGVSAQVRRLERELGQDLLDRSGRTVRLTEVGAAVLGHARTVLDGVAGVRLAVDEFTGLVRGRVSMGMVRSCSSVDLPVLLADFHRTHPAVEITLAEENSDLLLEGVRSGRFDVAIVALASETPPGVGIQVFVDEPLVVAVGPGDGLAGLSAVPVDALRDRELISLPRGTGMRTCLDEACAAAGFEPRVAFEVSDPNVLAQLAARGLGPAVVPESLAAEYSGELRALTVTDPPLRGRMALAWRTEGPVGPAARAFAEHARTVLAPPAGRRETCDGAGPATAAPAVGNSGS</sequence>
<dbReference type="EMBL" id="BAAATA010000008">
    <property type="protein sequence ID" value="GAA2482416.1"/>
    <property type="molecule type" value="Genomic_DNA"/>
</dbReference>
<dbReference type="InterPro" id="IPR036390">
    <property type="entry name" value="WH_DNA-bd_sf"/>
</dbReference>
<evidence type="ECO:0000313" key="8">
    <source>
        <dbReference type="Proteomes" id="UP001501358"/>
    </source>
</evidence>
<dbReference type="Proteomes" id="UP001501358">
    <property type="component" value="Unassembled WGS sequence"/>
</dbReference>
<gene>
    <name evidence="7" type="ORF">GCM10010406_18380</name>
</gene>
<evidence type="ECO:0000256" key="4">
    <source>
        <dbReference type="ARBA" id="ARBA00023163"/>
    </source>
</evidence>
<evidence type="ECO:0000256" key="2">
    <source>
        <dbReference type="ARBA" id="ARBA00023015"/>
    </source>
</evidence>